<keyword evidence="8" id="KW-1185">Reference proteome</keyword>
<evidence type="ECO:0000256" key="5">
    <source>
        <dbReference type="ARBA" id="ARBA00023136"/>
    </source>
</evidence>
<keyword evidence="3 6" id="KW-0812">Transmembrane</keyword>
<dbReference type="EMBL" id="SBLB01000001">
    <property type="protein sequence ID" value="RYC71432.1"/>
    <property type="molecule type" value="Genomic_DNA"/>
</dbReference>
<evidence type="ECO:0000256" key="3">
    <source>
        <dbReference type="ARBA" id="ARBA00022692"/>
    </source>
</evidence>
<proteinExistence type="predicted"/>
<dbReference type="Pfam" id="PF01810">
    <property type="entry name" value="LysE"/>
    <property type="match status" value="1"/>
</dbReference>
<dbReference type="AlphaFoldDB" id="A0A4Q2UR05"/>
<feature type="transmembrane region" description="Helical" evidence="6">
    <location>
        <begin position="109"/>
        <end position="132"/>
    </location>
</feature>
<organism evidence="7 8">
    <name type="scientific">Spirosoma sordidisoli</name>
    <dbReference type="NCBI Taxonomy" id="2502893"/>
    <lineage>
        <taxon>Bacteria</taxon>
        <taxon>Pseudomonadati</taxon>
        <taxon>Bacteroidota</taxon>
        <taxon>Cytophagia</taxon>
        <taxon>Cytophagales</taxon>
        <taxon>Cytophagaceae</taxon>
        <taxon>Spirosoma</taxon>
    </lineage>
</organism>
<evidence type="ECO:0000256" key="4">
    <source>
        <dbReference type="ARBA" id="ARBA00022989"/>
    </source>
</evidence>
<keyword evidence="2" id="KW-1003">Cell membrane</keyword>
<keyword evidence="4 6" id="KW-1133">Transmembrane helix</keyword>
<sequence length="210" mass="22382">MLLLFFIVSVISFAGSMHPGTVNLAVVQTTLSQSRRAGLWLALGGSLPEIGYSGLAAGGLMLIPAQSSWTVVLAYAPIPVLLGAGLAAFRQKPVVLSVAPTNGVSLPFWKGIALGATNPQLLPFWSAVWLYLSQATIGSHMLVPAGQFTSQWVFALGTAAGAFGLLVGLVWLADWQRHRLLRYLNGPWINRLTGGLFIGMAIWQLVQAVM</sequence>
<evidence type="ECO:0000256" key="1">
    <source>
        <dbReference type="ARBA" id="ARBA00004651"/>
    </source>
</evidence>
<accession>A0A4Q2UR05</accession>
<reference evidence="7 8" key="1">
    <citation type="submission" date="2019-01" db="EMBL/GenBank/DDBJ databases">
        <title>Spirosoma flava sp. nov., a propanil-degrading bacterium isolated from herbicide-contaminated soil.</title>
        <authorList>
            <person name="Zhang L."/>
            <person name="Jiang J.-D."/>
        </authorList>
    </citation>
    <scope>NUCLEOTIDE SEQUENCE [LARGE SCALE GENOMIC DNA]</scope>
    <source>
        <strain evidence="7 8">TY50</strain>
    </source>
</reference>
<dbReference type="InterPro" id="IPR001123">
    <property type="entry name" value="LeuE-type"/>
</dbReference>
<evidence type="ECO:0000256" key="2">
    <source>
        <dbReference type="ARBA" id="ARBA00022475"/>
    </source>
</evidence>
<evidence type="ECO:0000313" key="8">
    <source>
        <dbReference type="Proteomes" id="UP000290407"/>
    </source>
</evidence>
<dbReference type="GO" id="GO:0006865">
    <property type="term" value="P:amino acid transport"/>
    <property type="evidence" value="ECO:0007669"/>
    <property type="project" value="InterPro"/>
</dbReference>
<feature type="transmembrane region" description="Helical" evidence="6">
    <location>
        <begin position="40"/>
        <end position="63"/>
    </location>
</feature>
<comment type="subcellular location">
    <subcellularLocation>
        <location evidence="1">Cell membrane</location>
        <topology evidence="1">Multi-pass membrane protein</topology>
    </subcellularLocation>
</comment>
<name>A0A4Q2UR05_9BACT</name>
<dbReference type="RefSeq" id="WP_129600273.1">
    <property type="nucleotide sequence ID" value="NZ_SBLB01000001.1"/>
</dbReference>
<evidence type="ECO:0000313" key="7">
    <source>
        <dbReference type="EMBL" id="RYC71432.1"/>
    </source>
</evidence>
<evidence type="ECO:0000256" key="6">
    <source>
        <dbReference type="SAM" id="Phobius"/>
    </source>
</evidence>
<feature type="transmembrane region" description="Helical" evidence="6">
    <location>
        <begin position="188"/>
        <end position="206"/>
    </location>
</feature>
<dbReference type="GO" id="GO:0005886">
    <property type="term" value="C:plasma membrane"/>
    <property type="evidence" value="ECO:0007669"/>
    <property type="project" value="UniProtKB-SubCell"/>
</dbReference>
<protein>
    <recommendedName>
        <fullName evidence="9">Lysine transporter LysE</fullName>
    </recommendedName>
</protein>
<comment type="caution">
    <text evidence="7">The sequence shown here is derived from an EMBL/GenBank/DDBJ whole genome shotgun (WGS) entry which is preliminary data.</text>
</comment>
<dbReference type="Proteomes" id="UP000290407">
    <property type="component" value="Unassembled WGS sequence"/>
</dbReference>
<keyword evidence="5 6" id="KW-0472">Membrane</keyword>
<gene>
    <name evidence="7" type="ORF">EQG79_04625</name>
</gene>
<evidence type="ECO:0008006" key="9">
    <source>
        <dbReference type="Google" id="ProtNLM"/>
    </source>
</evidence>
<feature type="transmembrane region" description="Helical" evidence="6">
    <location>
        <begin position="70"/>
        <end position="89"/>
    </location>
</feature>
<feature type="transmembrane region" description="Helical" evidence="6">
    <location>
        <begin position="152"/>
        <end position="173"/>
    </location>
</feature>